<dbReference type="PANTHER" id="PTHR43591">
    <property type="entry name" value="METHYLTRANSFERASE"/>
    <property type="match status" value="1"/>
</dbReference>
<accession>A0AAX4IWX1</accession>
<name>A0AAX4IWX1_9PEZI</name>
<sequence>MFQAEGPIVQDGDGLDEAMELIVDDARECHEPRCFGTFSTQGLTKLQQNFRDDVSDMGDSLAPSTKSLTRSIFEHRVENGRTYHKYKDGKYLLPNDDDELDRLDLQHHLFKLTFNGRLGNAPPIDKDAIVRRVLDLGTGSGVWAIEYGDEHPGAEVIGVDLAPTQPNLTPPNVRFVIDDVEESWTYSKPFDYIHSRMMNSNIGDWNAYIKQCFEYVNET</sequence>
<dbReference type="SUPFAM" id="SSF53335">
    <property type="entry name" value="S-adenosyl-L-methionine-dependent methyltransferases"/>
    <property type="match status" value="1"/>
</dbReference>
<dbReference type="EMBL" id="CP137312">
    <property type="protein sequence ID" value="WQF87750.1"/>
    <property type="molecule type" value="Genomic_DNA"/>
</dbReference>
<reference evidence="3" key="1">
    <citation type="journal article" date="2023" name="bioRxiv">
        <title>Complete genome of the Medicago anthracnose fungus, Colletotrichum destructivum, reveals a mini-chromosome-like region within a core chromosome.</title>
        <authorList>
            <person name="Lapalu N."/>
            <person name="Simon A."/>
            <person name="Lu A."/>
            <person name="Plaumann P.-L."/>
            <person name="Amselem J."/>
            <person name="Pigne S."/>
            <person name="Auger A."/>
            <person name="Koch C."/>
            <person name="Dallery J.-F."/>
            <person name="O'Connell R.J."/>
        </authorList>
    </citation>
    <scope>NUCLEOTIDE SEQUENCE [LARGE SCALE GENOMIC DNA]</scope>
    <source>
        <strain evidence="3">CBS 520.97</strain>
    </source>
</reference>
<dbReference type="KEGG" id="cdet:87949264"/>
<dbReference type="RefSeq" id="XP_062784971.1">
    <property type="nucleotide sequence ID" value="XM_062928920.1"/>
</dbReference>
<gene>
    <name evidence="2" type="ORF">CDEST_12764</name>
</gene>
<dbReference type="Pfam" id="PF13489">
    <property type="entry name" value="Methyltransf_23"/>
    <property type="match status" value="1"/>
</dbReference>
<comment type="similarity">
    <text evidence="1">Belongs to the methyltransferase superfamily. LaeA methyltransferase family.</text>
</comment>
<dbReference type="Proteomes" id="UP001322277">
    <property type="component" value="Chromosome 8"/>
</dbReference>
<evidence type="ECO:0000256" key="1">
    <source>
        <dbReference type="ARBA" id="ARBA00038158"/>
    </source>
</evidence>
<dbReference type="AlphaFoldDB" id="A0AAX4IWX1"/>
<dbReference type="CDD" id="cd02440">
    <property type="entry name" value="AdoMet_MTases"/>
    <property type="match status" value="1"/>
</dbReference>
<dbReference type="GO" id="GO:0032259">
    <property type="term" value="P:methylation"/>
    <property type="evidence" value="ECO:0007669"/>
    <property type="project" value="UniProtKB-KW"/>
</dbReference>
<evidence type="ECO:0000313" key="3">
    <source>
        <dbReference type="Proteomes" id="UP001322277"/>
    </source>
</evidence>
<keyword evidence="3" id="KW-1185">Reference proteome</keyword>
<proteinExistence type="inferred from homology"/>
<dbReference type="PANTHER" id="PTHR43591:SF31">
    <property type="entry name" value="LAEA-LIKE, PUTATIVE (AFU_ORTHOLOGUE AFUA_8G01930)-RELATED"/>
    <property type="match status" value="1"/>
</dbReference>
<dbReference type="GeneID" id="87949264"/>
<evidence type="ECO:0000313" key="2">
    <source>
        <dbReference type="EMBL" id="WQF87750.1"/>
    </source>
</evidence>
<protein>
    <submittedName>
        <fullName evidence="2">S-adenosyl-L-methionine-dependent methyltransferase superfamily</fullName>
    </submittedName>
</protein>
<organism evidence="2 3">
    <name type="scientific">Colletotrichum destructivum</name>
    <dbReference type="NCBI Taxonomy" id="34406"/>
    <lineage>
        <taxon>Eukaryota</taxon>
        <taxon>Fungi</taxon>
        <taxon>Dikarya</taxon>
        <taxon>Ascomycota</taxon>
        <taxon>Pezizomycotina</taxon>
        <taxon>Sordariomycetes</taxon>
        <taxon>Hypocreomycetidae</taxon>
        <taxon>Glomerellales</taxon>
        <taxon>Glomerellaceae</taxon>
        <taxon>Colletotrichum</taxon>
        <taxon>Colletotrichum destructivum species complex</taxon>
    </lineage>
</organism>
<dbReference type="Gene3D" id="3.40.50.150">
    <property type="entry name" value="Vaccinia Virus protein VP39"/>
    <property type="match status" value="1"/>
</dbReference>
<dbReference type="GO" id="GO:0008168">
    <property type="term" value="F:methyltransferase activity"/>
    <property type="evidence" value="ECO:0007669"/>
    <property type="project" value="UniProtKB-KW"/>
</dbReference>
<dbReference type="InterPro" id="IPR029063">
    <property type="entry name" value="SAM-dependent_MTases_sf"/>
</dbReference>
<keyword evidence="2" id="KW-0489">Methyltransferase</keyword>
<keyword evidence="2" id="KW-0808">Transferase</keyword>